<dbReference type="NCBIfam" id="TIGR02854">
    <property type="entry name" value="spore_II_GA"/>
    <property type="match status" value="1"/>
</dbReference>
<feature type="active site" evidence="2">
    <location>
        <position position="179"/>
    </location>
</feature>
<dbReference type="RefSeq" id="WP_122014562.1">
    <property type="nucleotide sequence ID" value="NZ_CP033169.1"/>
</dbReference>
<feature type="transmembrane region" description="Helical" evidence="3">
    <location>
        <begin position="6"/>
        <end position="29"/>
    </location>
</feature>
<evidence type="ECO:0000313" key="5">
    <source>
        <dbReference type="Proteomes" id="UP000280960"/>
    </source>
</evidence>
<evidence type="ECO:0000256" key="3">
    <source>
        <dbReference type="SAM" id="Phobius"/>
    </source>
</evidence>
<proteinExistence type="inferred from homology"/>
<dbReference type="Proteomes" id="UP000280960">
    <property type="component" value="Chromosome"/>
</dbReference>
<keyword evidence="3" id="KW-1133">Transmembrane helix</keyword>
<evidence type="ECO:0000256" key="1">
    <source>
        <dbReference type="PIRNR" id="PIRNR018571"/>
    </source>
</evidence>
<dbReference type="PIRSF" id="PIRSF018571">
    <property type="entry name" value="SpoIIGA"/>
    <property type="match status" value="1"/>
</dbReference>
<dbReference type="Pfam" id="PF03419">
    <property type="entry name" value="Peptidase_U4"/>
    <property type="match status" value="1"/>
</dbReference>
<dbReference type="GO" id="GO:0004190">
    <property type="term" value="F:aspartic-type endopeptidase activity"/>
    <property type="evidence" value="ECO:0007669"/>
    <property type="project" value="UniProtKB-KW"/>
</dbReference>
<keyword evidence="3" id="KW-0812">Transmembrane</keyword>
<gene>
    <name evidence="4" type="primary">spoIIGA</name>
    <name evidence="4" type="ORF">D2962_06770</name>
</gene>
<comment type="subcellular location">
    <subcellularLocation>
        <location evidence="1">Cell membrane</location>
    </subcellularLocation>
</comment>
<dbReference type="GO" id="GO:0005886">
    <property type="term" value="C:plasma membrane"/>
    <property type="evidence" value="ECO:0007669"/>
    <property type="project" value="UniProtKB-SubCell"/>
</dbReference>
<evidence type="ECO:0000313" key="4">
    <source>
        <dbReference type="EMBL" id="AYO30362.1"/>
    </source>
</evidence>
<keyword evidence="1" id="KW-0064">Aspartyl protease</keyword>
<comment type="function">
    <text evidence="1">Probable aspartic protease that is responsible for the proteolytic cleavage of the RNA polymerase sigma E factor (SigE/spoIIGB) to yield the active peptide in the mother cell during sporulation. Responds to a signal from the forespore that is triggered by the extracellular signal protein SpoIIR.</text>
</comment>
<name>A0A3G2R4N8_9FIRM</name>
<keyword evidence="1" id="KW-0749">Sporulation</keyword>
<evidence type="ECO:0000256" key="2">
    <source>
        <dbReference type="PIRSR" id="PIRSR018571-1"/>
    </source>
</evidence>
<accession>A0A3G2R4N8</accession>
<dbReference type="EC" id="3.4.23.-" evidence="1"/>
<dbReference type="GO" id="GO:0006508">
    <property type="term" value="P:proteolysis"/>
    <property type="evidence" value="ECO:0007669"/>
    <property type="project" value="UniProtKB-KW"/>
</dbReference>
<dbReference type="InterPro" id="IPR005081">
    <property type="entry name" value="SpoIIGA"/>
</dbReference>
<reference evidence="4 5" key="1">
    <citation type="submission" date="2018-10" db="EMBL/GenBank/DDBJ databases">
        <authorList>
            <person name="Zhang X."/>
        </authorList>
    </citation>
    <scope>NUCLEOTIDE SEQUENCE [LARGE SCALE GENOMIC DNA]</scope>
    <source>
        <strain evidence="4 5">SK-G1</strain>
    </source>
</reference>
<keyword evidence="1 3" id="KW-0472">Membrane</keyword>
<feature type="transmembrane region" description="Helical" evidence="3">
    <location>
        <begin position="90"/>
        <end position="109"/>
    </location>
</feature>
<dbReference type="KEGG" id="bacg:D2962_06770"/>
<dbReference type="EMBL" id="CP033169">
    <property type="protein sequence ID" value="AYO30362.1"/>
    <property type="molecule type" value="Genomic_DNA"/>
</dbReference>
<protein>
    <recommendedName>
        <fullName evidence="1">Sporulation sigma-E factor-processing peptidase</fullName>
        <ecNumber evidence="1">3.4.23.-</ecNumber>
    </recommendedName>
    <alternativeName>
        <fullName evidence="1">Membrane-associated aspartic protease</fullName>
    </alternativeName>
    <alternativeName>
        <fullName evidence="1">Stage II sporulation protein GA</fullName>
    </alternativeName>
</protein>
<dbReference type="GO" id="GO:0030435">
    <property type="term" value="P:sporulation resulting in formation of a cellular spore"/>
    <property type="evidence" value="ECO:0007669"/>
    <property type="project" value="UniProtKB-KW"/>
</dbReference>
<keyword evidence="1" id="KW-1003">Cell membrane</keyword>
<feature type="transmembrane region" description="Helical" evidence="3">
    <location>
        <begin position="36"/>
        <end position="55"/>
    </location>
</feature>
<feature type="transmembrane region" description="Helical" evidence="3">
    <location>
        <begin position="129"/>
        <end position="147"/>
    </location>
</feature>
<keyword evidence="1" id="KW-0378">Hydrolase</keyword>
<organism evidence="4 5">
    <name type="scientific">Biomaibacter acetigenes</name>
    <dbReference type="NCBI Taxonomy" id="2316383"/>
    <lineage>
        <taxon>Bacteria</taxon>
        <taxon>Bacillati</taxon>
        <taxon>Bacillota</taxon>
        <taxon>Clostridia</taxon>
        <taxon>Thermosediminibacterales</taxon>
        <taxon>Tepidanaerobacteraceae</taxon>
        <taxon>Biomaibacter</taxon>
    </lineage>
</organism>
<comment type="similarity">
    <text evidence="1">Belongs to the peptidase U4 family.</text>
</comment>
<keyword evidence="5" id="KW-1185">Reference proteome</keyword>
<keyword evidence="1" id="KW-0645">Protease</keyword>
<dbReference type="GO" id="GO:0030436">
    <property type="term" value="P:asexual sporulation"/>
    <property type="evidence" value="ECO:0007669"/>
    <property type="project" value="InterPro"/>
</dbReference>
<sequence length="300" mass="34211">MVIYLDMVFLINLLMNFLILLFVAIVLNLKKNFFRIFLGAAAGCIFLLSIVLPHFPVFQSLPFKIALSAAMILVSFQPHSFKDFIKILGFFYLISFMVGGGAFALFYFYNLKDTFLNSMLLINNISVPWWILLVSSFMLFLFFKLLWPLVYRMLSKDTLLVPMTVTFDEKSLEIKALIDTGNNLHDPISDFPVVIVEFEAVKDLFSTDLQAALMKGAEENLQYMGELISGSKWATRFRVIPFESIGKSKGLMIGFKPDMITVIFNNKILEIKDAILGIYQRILSPDGTYRALLNPDLLNE</sequence>
<dbReference type="AlphaFoldDB" id="A0A3G2R4N8"/>